<dbReference type="Proteomes" id="UP000886520">
    <property type="component" value="Chromosome 17"/>
</dbReference>
<evidence type="ECO:0000256" key="2">
    <source>
        <dbReference type="ARBA" id="ARBA00022679"/>
    </source>
</evidence>
<dbReference type="PANTHER" id="PTHR47313:SF1">
    <property type="entry name" value="RIBOSOMAL RNA LARGE SUBUNIT METHYLTRANSFERASE K_L"/>
    <property type="match status" value="1"/>
</dbReference>
<keyword evidence="1" id="KW-0489">Methyltransferase</keyword>
<dbReference type="SUPFAM" id="SSF53335">
    <property type="entry name" value="S-adenosyl-L-methionine-dependent methyltransferases"/>
    <property type="match status" value="1"/>
</dbReference>
<proteinExistence type="predicted"/>
<dbReference type="InterPro" id="IPR000241">
    <property type="entry name" value="RlmKL-like_Mtase"/>
</dbReference>
<name>A0A9D4UFX9_ADICA</name>
<dbReference type="AlphaFoldDB" id="A0A9D4UFX9"/>
<evidence type="ECO:0000313" key="5">
    <source>
        <dbReference type="EMBL" id="KAI5067065.1"/>
    </source>
</evidence>
<dbReference type="GO" id="GO:0032259">
    <property type="term" value="P:methylation"/>
    <property type="evidence" value="ECO:0007669"/>
    <property type="project" value="UniProtKB-KW"/>
</dbReference>
<reference evidence="5" key="1">
    <citation type="submission" date="2021-01" db="EMBL/GenBank/DDBJ databases">
        <title>Adiantum capillus-veneris genome.</title>
        <authorList>
            <person name="Fang Y."/>
            <person name="Liao Q."/>
        </authorList>
    </citation>
    <scope>NUCLEOTIDE SEQUENCE</scope>
    <source>
        <strain evidence="5">H3</strain>
        <tissue evidence="5">Leaf</tissue>
    </source>
</reference>
<dbReference type="CDD" id="cd11715">
    <property type="entry name" value="THUMP_AdoMetMT"/>
    <property type="match status" value="1"/>
</dbReference>
<dbReference type="PROSITE" id="PS01261">
    <property type="entry name" value="UPF0020"/>
    <property type="match status" value="1"/>
</dbReference>
<evidence type="ECO:0000259" key="4">
    <source>
        <dbReference type="Pfam" id="PF22020"/>
    </source>
</evidence>
<feature type="domain" description="RlmL ferredoxin-like" evidence="4">
    <location>
        <begin position="53"/>
        <end position="109"/>
    </location>
</feature>
<dbReference type="EMBL" id="JABFUD020000017">
    <property type="protein sequence ID" value="KAI5067065.1"/>
    <property type="molecule type" value="Genomic_DNA"/>
</dbReference>
<keyword evidence="2" id="KW-0808">Transferase</keyword>
<accession>A0A9D4UFX9</accession>
<keyword evidence="6" id="KW-1185">Reference proteome</keyword>
<feature type="domain" description="Ribosomal RNA large subunit methyltransferase K/L-like methyltransferase" evidence="3">
    <location>
        <begin position="285"/>
        <end position="511"/>
    </location>
</feature>
<dbReference type="InterPro" id="IPR053943">
    <property type="entry name" value="RlmKL-like_Mtase_CS"/>
</dbReference>
<evidence type="ECO:0000313" key="6">
    <source>
        <dbReference type="Proteomes" id="UP000886520"/>
    </source>
</evidence>
<comment type="caution">
    <text evidence="5">The sequence shown here is derived from an EMBL/GenBank/DDBJ whole genome shotgun (WGS) entry which is preliminary data.</text>
</comment>
<protein>
    <submittedName>
        <fullName evidence="5">Uncharacterized protein</fullName>
    </submittedName>
</protein>
<evidence type="ECO:0000256" key="1">
    <source>
        <dbReference type="ARBA" id="ARBA00022603"/>
    </source>
</evidence>
<evidence type="ECO:0000259" key="3">
    <source>
        <dbReference type="Pfam" id="PF01170"/>
    </source>
</evidence>
<dbReference type="Pfam" id="PF01170">
    <property type="entry name" value="UPF0020"/>
    <property type="match status" value="1"/>
</dbReference>
<gene>
    <name evidence="5" type="ORF">GOP47_0017593</name>
</gene>
<sequence length="548" mass="59469">MQTLGNSTLGFTPSASLPSSHHLHCFKQNVRITIKPKLAIAISASSSSQEQRFFATCAPGLEQVVAAELSSPFIAASNIKPGSSGVSFTGSFGTAYNANLWLRCAIRVLVELASAPIPAQRGRRDDPIYQFVRDSVDWKTLIVQEDVFHEEDVDVDHVMDVGNDGGGGLLHASGNPSAAFGGSSFSGLSASQRERRQIPQHSLWKFRTFAVQTRTHDCPQVNNSMFASIRAKDAICDAIRYACGGSKPSPPEDGGATADVPLFLSVYRDTVSLYRDMSGISLHRRGYRDAMHKASLNEALAAGCLTIAGWNQEIEGFGDSNSGHVNHSLSLLDPMCGSGTFLIEAALMACNHAPGLWRQRWPFETWHDFNNCLWKECRDTAAAAKRPPPKGLMLMGNDVHEGALSLCIKDAKAAGVHDLLQLSCKACECYIPPSTPSLVVVNPPWGARLGMDSVHEPVNVIPIWQELGQFLKQRCNHADVYVLSGNSSVTRGLRMKCNRKWPITVGGMECKLLHYYVLPPKNSTTQHVSLASVVGLETANQDVLEAAA</sequence>
<dbReference type="InterPro" id="IPR054170">
    <property type="entry name" value="RlmL_1st"/>
</dbReference>
<dbReference type="InterPro" id="IPR029063">
    <property type="entry name" value="SAM-dependent_MTases_sf"/>
</dbReference>
<dbReference type="Pfam" id="PF22020">
    <property type="entry name" value="RlmL_1st"/>
    <property type="match status" value="1"/>
</dbReference>
<dbReference type="GO" id="GO:0008168">
    <property type="term" value="F:methyltransferase activity"/>
    <property type="evidence" value="ECO:0007669"/>
    <property type="project" value="UniProtKB-KW"/>
</dbReference>
<dbReference type="Gene3D" id="3.30.2130.30">
    <property type="match status" value="2"/>
</dbReference>
<dbReference type="Gene3D" id="3.40.50.150">
    <property type="entry name" value="Vaccinia Virus protein VP39"/>
    <property type="match status" value="1"/>
</dbReference>
<dbReference type="PANTHER" id="PTHR47313">
    <property type="entry name" value="RIBOSOMAL RNA LARGE SUBUNIT METHYLTRANSFERASE K/L"/>
    <property type="match status" value="1"/>
</dbReference>
<dbReference type="GO" id="GO:0043527">
    <property type="term" value="C:tRNA methyltransferase complex"/>
    <property type="evidence" value="ECO:0007669"/>
    <property type="project" value="UniProtKB-ARBA"/>
</dbReference>
<organism evidence="5 6">
    <name type="scientific">Adiantum capillus-veneris</name>
    <name type="common">Maidenhair fern</name>
    <dbReference type="NCBI Taxonomy" id="13818"/>
    <lineage>
        <taxon>Eukaryota</taxon>
        <taxon>Viridiplantae</taxon>
        <taxon>Streptophyta</taxon>
        <taxon>Embryophyta</taxon>
        <taxon>Tracheophyta</taxon>
        <taxon>Polypodiopsida</taxon>
        <taxon>Polypodiidae</taxon>
        <taxon>Polypodiales</taxon>
        <taxon>Pteridineae</taxon>
        <taxon>Pteridaceae</taxon>
        <taxon>Vittarioideae</taxon>
        <taxon>Adiantum</taxon>
    </lineage>
</organism>
<dbReference type="OrthoDB" id="416496at2759"/>